<dbReference type="PATRIC" id="fig|2340.3.peg.300"/>
<organism evidence="2 3">
    <name type="scientific">Solemya velum gill symbiont</name>
    <dbReference type="NCBI Taxonomy" id="2340"/>
    <lineage>
        <taxon>Bacteria</taxon>
        <taxon>Pseudomonadati</taxon>
        <taxon>Pseudomonadota</taxon>
        <taxon>Gammaproteobacteria</taxon>
        <taxon>sulfur-oxidizing symbionts</taxon>
    </lineage>
</organism>
<sequence length="730" mass="82436">MSEQTQPLILHDVGQLIQLVIERVGNDIRLATPLAAGKANHVINAFYQRAKNDPELKLTILTALTLERPKGNSLLENRFLELFVDRIFSDYPDLDYELDRMANRLPENVRVIEFYFPPGKYLHHPRIQQEYISSNYTHVVRDLMNRGANVSAQLLVPDETPGSNMVSASCNPDVSLDLVAKMHERQQSDGTPYAAIGQINPKLPYMYGDAEVPAVTFDYILDNTDCYFSPFGTPKLSIPDREYLIGLWVSALIHDDGELQVGIGALGDAFVYALLLRHNQNERYRALLQELGAEKNFGDLIRRVGGDTGPFEKGIFGGSEMVVDGFYHLYKAGVLKRIVFDDLPLQRLLNEELIDHQVTPRTLELLLERKAVHSNLTREDFDYLQHYGILREGLTYSKGCIHMLSGESISSDLRDADSRARIMADCLGERLLRGAVVHGGFFLGPNSFYEALSALPPKERRLFNMRSVRRVNQLYGHEEIDRLQRKNARFVNTCMLATLSGAAVSDGLEDGRVVSGVGGQFNFVVMAHELPDGRSILNLRAAREVGATVLSNIVWNYGHTTIPRHLRDIVVTEYGIAELQGKTDSEIIEELLKIADSRFQPQLMKQAKAAGKLREDYEIPTQFVDNYPERVLKVIAAHKDEGLFPKFPFGTDFTEAEQALGGALKRLKHKKRSKRLLVPALLRALFTLSVPAYLRPYLEMMGLWQPKNAEEWLFRNLLANELKTVVPHPD</sequence>
<comment type="caution">
    <text evidence="2">The sequence shown here is derived from an EMBL/GenBank/DDBJ whole genome shotgun (WGS) entry which is preliminary data.</text>
</comment>
<dbReference type="Proteomes" id="UP000030856">
    <property type="component" value="Unassembled WGS sequence"/>
</dbReference>
<reference evidence="2 3" key="1">
    <citation type="journal article" date="2014" name="BMC Genomics">
        <title>The genome of the intracellular bacterium of the coastal bivalve, Solemya velum: a blueprint for thriving in and out of symbiosis.</title>
        <authorList>
            <person name="Dmytrenko O."/>
            <person name="Russell S.L."/>
            <person name="Loo W.T."/>
            <person name="Fontanez K.M."/>
            <person name="Liao L."/>
            <person name="Roeselers G."/>
            <person name="Sharma R."/>
            <person name="Stewart F.J."/>
            <person name="Newton I.L."/>
            <person name="Woyke T."/>
            <person name="Wu D."/>
            <person name="Lang J.M."/>
            <person name="Eisen J.A."/>
            <person name="Cavanaugh C.M."/>
        </authorList>
    </citation>
    <scope>NUCLEOTIDE SEQUENCE [LARGE SCALE GENOMIC DNA]</scope>
    <source>
        <strain evidence="2 3">WH</strain>
    </source>
</reference>
<evidence type="ECO:0000259" key="1">
    <source>
        <dbReference type="Pfam" id="PF13336"/>
    </source>
</evidence>
<gene>
    <name evidence="2" type="ORF">JV46_13070</name>
</gene>
<dbReference type="PANTHER" id="PTHR21432">
    <property type="entry name" value="ACETYL-COA HYDROLASE-RELATED"/>
    <property type="match status" value="1"/>
</dbReference>
<dbReference type="RefSeq" id="WP_052131955.1">
    <property type="nucleotide sequence ID" value="NZ_JRAA01000001.1"/>
</dbReference>
<dbReference type="PANTHER" id="PTHR21432:SF20">
    <property type="entry name" value="ACETYL-COA HYDROLASE"/>
    <property type="match status" value="1"/>
</dbReference>
<proteinExistence type="predicted"/>
<dbReference type="InterPro" id="IPR037171">
    <property type="entry name" value="NagB/RpiA_transferase-like"/>
</dbReference>
<dbReference type="SUPFAM" id="SSF100950">
    <property type="entry name" value="NagB/RpiA/CoA transferase-like"/>
    <property type="match status" value="1"/>
</dbReference>
<dbReference type="STRING" id="2340.JV46_13070"/>
<dbReference type="InterPro" id="IPR026888">
    <property type="entry name" value="AcetylCoA_hyd_C"/>
</dbReference>
<protein>
    <recommendedName>
        <fullName evidence="1">Acetyl-CoA hydrolase/transferase C-terminal domain-containing protein</fullName>
    </recommendedName>
</protein>
<dbReference type="eggNOG" id="COG0427">
    <property type="taxonomic scope" value="Bacteria"/>
</dbReference>
<evidence type="ECO:0000313" key="2">
    <source>
        <dbReference type="EMBL" id="KHF25787.1"/>
    </source>
</evidence>
<dbReference type="Gene3D" id="3.40.1080.20">
    <property type="entry name" value="Acetyl-CoA hydrolase/transferase C-terminal domain"/>
    <property type="match status" value="1"/>
</dbReference>
<dbReference type="AlphaFoldDB" id="A0A0B0HAU6"/>
<keyword evidence="3" id="KW-1185">Reference proteome</keyword>
<dbReference type="GO" id="GO:0008775">
    <property type="term" value="F:acetate CoA-transferase activity"/>
    <property type="evidence" value="ECO:0007669"/>
    <property type="project" value="InterPro"/>
</dbReference>
<dbReference type="GO" id="GO:0006083">
    <property type="term" value="P:acetate metabolic process"/>
    <property type="evidence" value="ECO:0007669"/>
    <property type="project" value="InterPro"/>
</dbReference>
<feature type="domain" description="Acetyl-CoA hydrolase/transferase C-terminal" evidence="1">
    <location>
        <begin position="444"/>
        <end position="607"/>
    </location>
</feature>
<accession>A0A0B0HAU6</accession>
<name>A0A0B0HAU6_SOVGS</name>
<dbReference type="EMBL" id="JRAA01000001">
    <property type="protein sequence ID" value="KHF25787.1"/>
    <property type="molecule type" value="Genomic_DNA"/>
</dbReference>
<dbReference type="OrthoDB" id="9801795at2"/>
<dbReference type="InterPro" id="IPR038460">
    <property type="entry name" value="AcetylCoA_hyd_C_sf"/>
</dbReference>
<dbReference type="InterPro" id="IPR046433">
    <property type="entry name" value="ActCoA_hydro"/>
</dbReference>
<evidence type="ECO:0000313" key="3">
    <source>
        <dbReference type="Proteomes" id="UP000030856"/>
    </source>
</evidence>
<dbReference type="Pfam" id="PF13336">
    <property type="entry name" value="AcetylCoA_hyd_C"/>
    <property type="match status" value="1"/>
</dbReference>